<dbReference type="GO" id="GO:0008982">
    <property type="term" value="F:protein-N(PI)-phosphohistidine-sugar phosphotransferase activity"/>
    <property type="evidence" value="ECO:0007669"/>
    <property type="project" value="InterPro"/>
</dbReference>
<dbReference type="InterPro" id="IPR036095">
    <property type="entry name" value="PTS_EIIB-like_sf"/>
</dbReference>
<evidence type="ECO:0000313" key="4">
    <source>
        <dbReference type="Proteomes" id="UP000193435"/>
    </source>
</evidence>
<sequence length="96" mass="10436">MIKFGTACGSGLGSSFMLEMNIESILKELGLDSSKVEVEHYDIGSTAPGLADVWFVGADLEDAAKDLGDVRILRSIIDMDELREKVTQACKDKNLL</sequence>
<accession>A0A1X7NBL5</accession>
<feature type="domain" description="PTS EIIB type-2" evidence="2">
    <location>
        <begin position="2"/>
        <end position="94"/>
    </location>
</feature>
<dbReference type="OrthoDB" id="6603449at2"/>
<evidence type="ECO:0000313" key="3">
    <source>
        <dbReference type="EMBL" id="SMH34531.1"/>
    </source>
</evidence>
<dbReference type="SUPFAM" id="SSF52794">
    <property type="entry name" value="PTS system IIB component-like"/>
    <property type="match status" value="1"/>
</dbReference>
<dbReference type="GO" id="GO:0009401">
    <property type="term" value="P:phosphoenolpyruvate-dependent sugar phosphotransferase system"/>
    <property type="evidence" value="ECO:0007669"/>
    <property type="project" value="InterPro"/>
</dbReference>
<keyword evidence="1" id="KW-0808">Transferase</keyword>
<keyword evidence="4" id="KW-1185">Reference proteome</keyword>
<dbReference type="Proteomes" id="UP000193435">
    <property type="component" value="Unassembled WGS sequence"/>
</dbReference>
<protein>
    <submittedName>
        <fullName evidence="3">PTS system IIB component, L-Asc family</fullName>
    </submittedName>
</protein>
<dbReference type="Pfam" id="PF02302">
    <property type="entry name" value="PTS_IIB"/>
    <property type="match status" value="1"/>
</dbReference>
<dbReference type="EMBL" id="FXBJ01000002">
    <property type="protein sequence ID" value="SMH34531.1"/>
    <property type="molecule type" value="Genomic_DNA"/>
</dbReference>
<dbReference type="RefSeq" id="WP_085559798.1">
    <property type="nucleotide sequence ID" value="NZ_FOAH01000005.1"/>
</dbReference>
<dbReference type="PROSITE" id="PS51099">
    <property type="entry name" value="PTS_EIIB_TYPE_2"/>
    <property type="match status" value="1"/>
</dbReference>
<evidence type="ECO:0000259" key="2">
    <source>
        <dbReference type="PROSITE" id="PS51099"/>
    </source>
</evidence>
<reference evidence="3 4" key="1">
    <citation type="submission" date="2017-04" db="EMBL/GenBank/DDBJ databases">
        <authorList>
            <person name="Afonso C.L."/>
            <person name="Miller P.J."/>
            <person name="Scott M.A."/>
            <person name="Spackman E."/>
            <person name="Goraichik I."/>
            <person name="Dimitrov K.M."/>
            <person name="Suarez D.L."/>
            <person name="Swayne D.E."/>
        </authorList>
    </citation>
    <scope>NUCLEOTIDE SEQUENCE [LARGE SCALE GENOMIC DNA]</scope>
    <source>
        <strain evidence="3 4">LMG26642</strain>
    </source>
</reference>
<dbReference type="AlphaFoldDB" id="A0A1X7NBL5"/>
<dbReference type="STRING" id="1073423.SAMN04488700_1676"/>
<dbReference type="Gene3D" id="3.40.50.2300">
    <property type="match status" value="1"/>
</dbReference>
<gene>
    <name evidence="3" type="ORF">SAMN04488700_1676</name>
</gene>
<dbReference type="InterPro" id="IPR013011">
    <property type="entry name" value="PTS_EIIB_2"/>
</dbReference>
<evidence type="ECO:0000256" key="1">
    <source>
        <dbReference type="ARBA" id="ARBA00022679"/>
    </source>
</evidence>
<proteinExistence type="predicted"/>
<dbReference type="InterPro" id="IPR003501">
    <property type="entry name" value="PTS_EIIB_2/3"/>
</dbReference>
<organism evidence="3 4">
    <name type="scientific">Carnobacterium iners</name>
    <dbReference type="NCBI Taxonomy" id="1073423"/>
    <lineage>
        <taxon>Bacteria</taxon>
        <taxon>Bacillati</taxon>
        <taxon>Bacillota</taxon>
        <taxon>Bacilli</taxon>
        <taxon>Lactobacillales</taxon>
        <taxon>Carnobacteriaceae</taxon>
        <taxon>Carnobacterium</taxon>
    </lineage>
</organism>
<dbReference type="CDD" id="cd05563">
    <property type="entry name" value="PTS_IIB_ascorbate"/>
    <property type="match status" value="1"/>
</dbReference>
<name>A0A1X7NBL5_9LACT</name>